<dbReference type="PROSITE" id="PS51257">
    <property type="entry name" value="PROKAR_LIPOPROTEIN"/>
    <property type="match status" value="1"/>
</dbReference>
<feature type="signal peptide" evidence="1">
    <location>
        <begin position="1"/>
        <end position="17"/>
    </location>
</feature>
<sequence length="130" mass="14364">MRKILLFTIFTLLSGCAATSIEQISANPEKAIIIAYSDSLGSVLVPLASSTRTRIEVVNGKKVSDFFNSTETIELDQGKHNLIVSCHYIQGAINVSHKTEHVINVQKGKKYVFKAVLDREFGCTSKYDVI</sequence>
<reference evidence="3" key="1">
    <citation type="submission" date="2016-07" db="EMBL/GenBank/DDBJ databases">
        <authorList>
            <person name="Florea S."/>
            <person name="Webb J.S."/>
            <person name="Jaromczyk J."/>
            <person name="Schardl C.L."/>
        </authorList>
    </citation>
    <scope>NUCLEOTIDE SEQUENCE [LARGE SCALE GENOMIC DNA]</scope>
    <source>
        <strain evidence="3">IPB1</strain>
    </source>
</reference>
<protein>
    <recommendedName>
        <fullName evidence="4">DUF2846 domain-containing protein</fullName>
    </recommendedName>
</protein>
<name>A0A1C0TWT1_9GAMM</name>
<dbReference type="AlphaFoldDB" id="A0A1C0TWT1"/>
<feature type="chain" id="PRO_5008646551" description="DUF2846 domain-containing protein" evidence="1">
    <location>
        <begin position="18"/>
        <end position="130"/>
    </location>
</feature>
<dbReference type="Proteomes" id="UP000093366">
    <property type="component" value="Unassembled WGS sequence"/>
</dbReference>
<evidence type="ECO:0008006" key="4">
    <source>
        <dbReference type="Google" id="ProtNLM"/>
    </source>
</evidence>
<gene>
    <name evidence="2" type="ORF">A7985_07530</name>
</gene>
<evidence type="ECO:0000313" key="3">
    <source>
        <dbReference type="Proteomes" id="UP000093366"/>
    </source>
</evidence>
<proteinExistence type="predicted"/>
<comment type="caution">
    <text evidence="2">The sequence shown here is derived from an EMBL/GenBank/DDBJ whole genome shotgun (WGS) entry which is preliminary data.</text>
</comment>
<accession>A0A1C0TWT1</accession>
<evidence type="ECO:0000256" key="1">
    <source>
        <dbReference type="SAM" id="SignalP"/>
    </source>
</evidence>
<dbReference type="EMBL" id="MAUJ01000001">
    <property type="protein sequence ID" value="OCQ23782.1"/>
    <property type="molecule type" value="Genomic_DNA"/>
</dbReference>
<dbReference type="OrthoDB" id="7058190at2"/>
<keyword evidence="1" id="KW-0732">Signal</keyword>
<dbReference type="RefSeq" id="WP_065789795.1">
    <property type="nucleotide sequence ID" value="NZ_MAUJ01000001.1"/>
</dbReference>
<organism evidence="2 3">
    <name type="scientific">Pseudoalteromonas luteoviolacea</name>
    <dbReference type="NCBI Taxonomy" id="43657"/>
    <lineage>
        <taxon>Bacteria</taxon>
        <taxon>Pseudomonadati</taxon>
        <taxon>Pseudomonadota</taxon>
        <taxon>Gammaproteobacteria</taxon>
        <taxon>Alteromonadales</taxon>
        <taxon>Pseudoalteromonadaceae</taxon>
        <taxon>Pseudoalteromonas</taxon>
    </lineage>
</organism>
<evidence type="ECO:0000313" key="2">
    <source>
        <dbReference type="EMBL" id="OCQ23782.1"/>
    </source>
</evidence>